<reference evidence="2 3" key="1">
    <citation type="submission" date="2024-06" db="EMBL/GenBank/DDBJ databases">
        <title>Draft genome sequence of Geodermatophilus badlandi, a novel member of the Geodermatophilaceae isolated from badland sedimentary rocks in the Red desert, Wyoming, USA.</title>
        <authorList>
            <person name="Ben Tekaya S."/>
            <person name="Nouioui I."/>
            <person name="Flores G.M."/>
            <person name="Shaal M.N."/>
            <person name="Bredoire F."/>
            <person name="Basile F."/>
            <person name="Van Diepen L."/>
            <person name="Ward N.L."/>
        </authorList>
    </citation>
    <scope>NUCLEOTIDE SEQUENCE [LARGE SCALE GENOMIC DNA]</scope>
    <source>
        <strain evidence="2 3">WL48A</strain>
    </source>
</reference>
<gene>
    <name evidence="2" type="ORF">ABQ292_26635</name>
</gene>
<evidence type="ECO:0000313" key="2">
    <source>
        <dbReference type="EMBL" id="MEX5721924.1"/>
    </source>
</evidence>
<comment type="caution">
    <text evidence="2">The sequence shown here is derived from an EMBL/GenBank/DDBJ whole genome shotgun (WGS) entry which is preliminary data.</text>
</comment>
<accession>A0ABV3XMV2</accession>
<dbReference type="Proteomes" id="UP001560045">
    <property type="component" value="Unassembled WGS sequence"/>
</dbReference>
<organism evidence="2 3">
    <name type="scientific">Geodermatophilus maliterrae</name>
    <dbReference type="NCBI Taxonomy" id="3162531"/>
    <lineage>
        <taxon>Bacteria</taxon>
        <taxon>Bacillati</taxon>
        <taxon>Actinomycetota</taxon>
        <taxon>Actinomycetes</taxon>
        <taxon>Geodermatophilales</taxon>
        <taxon>Geodermatophilaceae</taxon>
        <taxon>Geodermatophilus</taxon>
    </lineage>
</organism>
<dbReference type="GO" id="GO:0004519">
    <property type="term" value="F:endonuclease activity"/>
    <property type="evidence" value="ECO:0007669"/>
    <property type="project" value="UniProtKB-KW"/>
</dbReference>
<keyword evidence="2" id="KW-0255">Endonuclease</keyword>
<feature type="compositionally biased region" description="Low complexity" evidence="1">
    <location>
        <begin position="62"/>
        <end position="77"/>
    </location>
</feature>
<keyword evidence="3" id="KW-1185">Reference proteome</keyword>
<proteinExistence type="predicted"/>
<keyword evidence="2" id="KW-0378">Hydrolase</keyword>
<dbReference type="EMBL" id="JBFNXQ010000232">
    <property type="protein sequence ID" value="MEX5721924.1"/>
    <property type="molecule type" value="Genomic_DNA"/>
</dbReference>
<evidence type="ECO:0000313" key="3">
    <source>
        <dbReference type="Proteomes" id="UP001560045"/>
    </source>
</evidence>
<name>A0ABV3XMV2_9ACTN</name>
<sequence>VADHRSPVERALAGRLLEQPVRLSRLPVSVLSREQKAAELQRVAALEAMTAAYEAELVLGLADDTPDDPLAPGTPGARGSWAPDAELPGVSEFSPAELGMVLNCGRGTASHLAHRALTYRSHPPATWAALATGTLDEARAKALVEVLEHTGPTVARG</sequence>
<feature type="region of interest" description="Disordered" evidence="1">
    <location>
        <begin position="62"/>
        <end position="88"/>
    </location>
</feature>
<feature type="non-terminal residue" evidence="2">
    <location>
        <position position="157"/>
    </location>
</feature>
<feature type="non-terminal residue" evidence="2">
    <location>
        <position position="1"/>
    </location>
</feature>
<protein>
    <submittedName>
        <fullName evidence="2">HNH endonuclease</fullName>
    </submittedName>
</protein>
<keyword evidence="2" id="KW-0540">Nuclease</keyword>
<evidence type="ECO:0000256" key="1">
    <source>
        <dbReference type="SAM" id="MobiDB-lite"/>
    </source>
</evidence>